<feature type="region of interest" description="Disordered" evidence="1">
    <location>
        <begin position="1"/>
        <end position="32"/>
    </location>
</feature>
<dbReference type="KEGG" id="het:BBW65_04105"/>
<evidence type="ECO:0000256" key="1">
    <source>
        <dbReference type="SAM" id="MobiDB-lite"/>
    </source>
</evidence>
<evidence type="ECO:0000313" key="2">
    <source>
        <dbReference type="EMBL" id="ANV98034.1"/>
    </source>
</evidence>
<accession>A0A1B1U5G0</accession>
<evidence type="ECO:0000313" key="3">
    <source>
        <dbReference type="Proteomes" id="UP000092884"/>
    </source>
</evidence>
<organism evidence="2 3">
    <name type="scientific">Helicobacter enhydrae</name>
    <dbReference type="NCBI Taxonomy" id="222136"/>
    <lineage>
        <taxon>Bacteria</taxon>
        <taxon>Pseudomonadati</taxon>
        <taxon>Campylobacterota</taxon>
        <taxon>Epsilonproteobacteria</taxon>
        <taxon>Campylobacterales</taxon>
        <taxon>Helicobacteraceae</taxon>
        <taxon>Helicobacter</taxon>
    </lineage>
</organism>
<gene>
    <name evidence="2" type="ORF">BBW65_04105</name>
</gene>
<dbReference type="EMBL" id="CP016503">
    <property type="protein sequence ID" value="ANV98034.1"/>
    <property type="molecule type" value="Genomic_DNA"/>
</dbReference>
<dbReference type="Proteomes" id="UP000092884">
    <property type="component" value="Chromosome"/>
</dbReference>
<dbReference type="AlphaFoldDB" id="A0A1B1U5G0"/>
<proteinExistence type="predicted"/>
<protein>
    <submittedName>
        <fullName evidence="2">Uncharacterized protein</fullName>
    </submittedName>
</protein>
<reference evidence="3" key="1">
    <citation type="submission" date="2016-07" db="EMBL/GenBank/DDBJ databases">
        <authorList>
            <person name="Florea S."/>
            <person name="Webb J.S."/>
            <person name="Jaromczyk J."/>
            <person name="Schardl C.L."/>
        </authorList>
    </citation>
    <scope>NUCLEOTIDE SEQUENCE [LARGE SCALE GENOMIC DNA]</scope>
    <source>
        <strain evidence="3">MIT 01-6242</strain>
    </source>
</reference>
<feature type="compositionally biased region" description="Polar residues" evidence="1">
    <location>
        <begin position="1"/>
        <end position="16"/>
    </location>
</feature>
<sequence length="82" mass="9661">MQRYTKNQKQNFLQRFQESKNPKNQKCFQKDSKYSENLKNLNKNKKLESSFKSKNQQTRIKLKHCTLSLGCHTKSGQGFGGF</sequence>
<name>A0A1B1U5G0_9HELI</name>
<keyword evidence="3" id="KW-1185">Reference proteome</keyword>